<accession>A0A561EZ11</accession>
<evidence type="ECO:0000313" key="5">
    <source>
        <dbReference type="Proteomes" id="UP000318416"/>
    </source>
</evidence>
<dbReference type="CDD" id="cd01109">
    <property type="entry name" value="HTH_YyaN"/>
    <property type="match status" value="1"/>
</dbReference>
<feature type="coiled-coil region" evidence="2">
    <location>
        <begin position="91"/>
        <end position="118"/>
    </location>
</feature>
<evidence type="ECO:0000256" key="1">
    <source>
        <dbReference type="ARBA" id="ARBA00023125"/>
    </source>
</evidence>
<dbReference type="InterPro" id="IPR000551">
    <property type="entry name" value="MerR-type_HTH_dom"/>
</dbReference>
<feature type="domain" description="HTH merR-type" evidence="3">
    <location>
        <begin position="10"/>
        <end position="79"/>
    </location>
</feature>
<gene>
    <name evidence="4" type="ORF">FB465_6012</name>
</gene>
<dbReference type="InterPro" id="IPR009061">
    <property type="entry name" value="DNA-bd_dom_put_sf"/>
</dbReference>
<dbReference type="Pfam" id="PF13411">
    <property type="entry name" value="MerR_1"/>
    <property type="match status" value="1"/>
</dbReference>
<proteinExistence type="predicted"/>
<keyword evidence="5" id="KW-1185">Reference proteome</keyword>
<dbReference type="GO" id="GO:0003700">
    <property type="term" value="F:DNA-binding transcription factor activity"/>
    <property type="evidence" value="ECO:0007669"/>
    <property type="project" value="InterPro"/>
</dbReference>
<keyword evidence="1 4" id="KW-0238">DNA-binding</keyword>
<sequence length="127" mass="14751">MIWAMTTSTYLTPAQAVEESGFSLDTLRYYERIGLLGTVERSSSGHRRFTQDDLEWLGMLRCLRETGMPIAEMFRFAELVRAGEETYPERLAVLEEHNEQVEAQIANLRQQQRLIHAKIGFYRTALH</sequence>
<dbReference type="SMART" id="SM00422">
    <property type="entry name" value="HTH_MERR"/>
    <property type="match status" value="1"/>
</dbReference>
<dbReference type="PROSITE" id="PS50937">
    <property type="entry name" value="HTH_MERR_2"/>
    <property type="match status" value="1"/>
</dbReference>
<evidence type="ECO:0000313" key="4">
    <source>
        <dbReference type="EMBL" id="TWE20853.1"/>
    </source>
</evidence>
<protein>
    <submittedName>
        <fullName evidence="4">DNA-binding transcriptional MerR regulator</fullName>
    </submittedName>
</protein>
<name>A0A561EZ11_9ACTN</name>
<reference evidence="4 5" key="1">
    <citation type="submission" date="2019-06" db="EMBL/GenBank/DDBJ databases">
        <title>Sequencing the genomes of 1000 actinobacteria strains.</title>
        <authorList>
            <person name="Klenk H.-P."/>
        </authorList>
    </citation>
    <scope>NUCLEOTIDE SEQUENCE [LARGE SCALE GENOMIC DNA]</scope>
    <source>
        <strain evidence="4 5">DSM 41649</strain>
    </source>
</reference>
<dbReference type="Proteomes" id="UP000318416">
    <property type="component" value="Unassembled WGS sequence"/>
</dbReference>
<comment type="caution">
    <text evidence="4">The sequence shown here is derived from an EMBL/GenBank/DDBJ whole genome shotgun (WGS) entry which is preliminary data.</text>
</comment>
<organism evidence="4 5">
    <name type="scientific">Kitasatospora atroaurantiaca</name>
    <dbReference type="NCBI Taxonomy" id="285545"/>
    <lineage>
        <taxon>Bacteria</taxon>
        <taxon>Bacillati</taxon>
        <taxon>Actinomycetota</taxon>
        <taxon>Actinomycetes</taxon>
        <taxon>Kitasatosporales</taxon>
        <taxon>Streptomycetaceae</taxon>
        <taxon>Kitasatospora</taxon>
    </lineage>
</organism>
<dbReference type="EMBL" id="VIVR01000001">
    <property type="protein sequence ID" value="TWE20853.1"/>
    <property type="molecule type" value="Genomic_DNA"/>
</dbReference>
<dbReference type="Gene3D" id="1.10.1660.10">
    <property type="match status" value="1"/>
</dbReference>
<evidence type="ECO:0000256" key="2">
    <source>
        <dbReference type="SAM" id="Coils"/>
    </source>
</evidence>
<dbReference type="GO" id="GO:0003677">
    <property type="term" value="F:DNA binding"/>
    <property type="evidence" value="ECO:0007669"/>
    <property type="project" value="UniProtKB-KW"/>
</dbReference>
<dbReference type="PANTHER" id="PTHR30204:SF98">
    <property type="entry name" value="HTH-TYPE TRANSCRIPTIONAL REGULATOR ADHR"/>
    <property type="match status" value="1"/>
</dbReference>
<dbReference type="SUPFAM" id="SSF46955">
    <property type="entry name" value="Putative DNA-binding domain"/>
    <property type="match status" value="1"/>
</dbReference>
<dbReference type="InterPro" id="IPR047057">
    <property type="entry name" value="MerR_fam"/>
</dbReference>
<dbReference type="PANTHER" id="PTHR30204">
    <property type="entry name" value="REDOX-CYCLING DRUG-SENSING TRANSCRIPTIONAL ACTIVATOR SOXR"/>
    <property type="match status" value="1"/>
</dbReference>
<keyword evidence="2" id="KW-0175">Coiled coil</keyword>
<dbReference type="AlphaFoldDB" id="A0A561EZ11"/>
<evidence type="ECO:0000259" key="3">
    <source>
        <dbReference type="PROSITE" id="PS50937"/>
    </source>
</evidence>